<sequence>MLGATSAYSCCSVNYFIYDCQLNCNLMLFPPMTIQIL</sequence>
<proteinExistence type="predicted"/>
<reference evidence="1" key="2">
    <citation type="journal article" date="2015" name="Data Brief">
        <title>Shoot transcriptome of the giant reed, Arundo donax.</title>
        <authorList>
            <person name="Barrero R.A."/>
            <person name="Guerrero F.D."/>
            <person name="Moolhuijzen P."/>
            <person name="Goolsby J.A."/>
            <person name="Tidwell J."/>
            <person name="Bellgard S.E."/>
            <person name="Bellgard M.I."/>
        </authorList>
    </citation>
    <scope>NUCLEOTIDE SEQUENCE</scope>
    <source>
        <tissue evidence="1">Shoot tissue taken approximately 20 cm above the soil surface</tissue>
    </source>
</reference>
<evidence type="ECO:0000313" key="1">
    <source>
        <dbReference type="EMBL" id="JAE17833.1"/>
    </source>
</evidence>
<organism evidence="1">
    <name type="scientific">Arundo donax</name>
    <name type="common">Giant reed</name>
    <name type="synonym">Donax arundinaceus</name>
    <dbReference type="NCBI Taxonomy" id="35708"/>
    <lineage>
        <taxon>Eukaryota</taxon>
        <taxon>Viridiplantae</taxon>
        <taxon>Streptophyta</taxon>
        <taxon>Embryophyta</taxon>
        <taxon>Tracheophyta</taxon>
        <taxon>Spermatophyta</taxon>
        <taxon>Magnoliopsida</taxon>
        <taxon>Liliopsida</taxon>
        <taxon>Poales</taxon>
        <taxon>Poaceae</taxon>
        <taxon>PACMAD clade</taxon>
        <taxon>Arundinoideae</taxon>
        <taxon>Arundineae</taxon>
        <taxon>Arundo</taxon>
    </lineage>
</organism>
<accession>A0A0A9GAV0</accession>
<dbReference type="EMBL" id="GBRH01180063">
    <property type="protein sequence ID" value="JAE17833.1"/>
    <property type="molecule type" value="Transcribed_RNA"/>
</dbReference>
<dbReference type="AlphaFoldDB" id="A0A0A9GAV0"/>
<protein>
    <submittedName>
        <fullName evidence="1">Uncharacterized protein</fullName>
    </submittedName>
</protein>
<reference evidence="1" key="1">
    <citation type="submission" date="2014-09" db="EMBL/GenBank/DDBJ databases">
        <authorList>
            <person name="Magalhaes I.L.F."/>
            <person name="Oliveira U."/>
            <person name="Santos F.R."/>
            <person name="Vidigal T.H.D.A."/>
            <person name="Brescovit A.D."/>
            <person name="Santos A.J."/>
        </authorList>
    </citation>
    <scope>NUCLEOTIDE SEQUENCE</scope>
    <source>
        <tissue evidence="1">Shoot tissue taken approximately 20 cm above the soil surface</tissue>
    </source>
</reference>
<name>A0A0A9GAV0_ARUDO</name>